<proteinExistence type="predicted"/>
<dbReference type="CDD" id="cd00761">
    <property type="entry name" value="Glyco_tranf_GTA_type"/>
    <property type="match status" value="1"/>
</dbReference>
<evidence type="ECO:0000259" key="1">
    <source>
        <dbReference type="Pfam" id="PF00535"/>
    </source>
</evidence>
<dbReference type="EMBL" id="CP031124">
    <property type="protein sequence ID" value="AXF85918.1"/>
    <property type="molecule type" value="Genomic_DNA"/>
</dbReference>
<keyword evidence="2" id="KW-0808">Transferase</keyword>
<dbReference type="OrthoDB" id="8769632at2"/>
<dbReference type="KEGG" id="hyf:DTO96_101658"/>
<accession>A0A345DC30</accession>
<dbReference type="Gene3D" id="3.90.550.10">
    <property type="entry name" value="Spore Coat Polysaccharide Biosynthesis Protein SpsA, Chain A"/>
    <property type="match status" value="1"/>
</dbReference>
<dbReference type="EC" id="2.4.-.-" evidence="2"/>
<dbReference type="PANTHER" id="PTHR22916:SF3">
    <property type="entry name" value="UDP-GLCNAC:BETAGAL BETA-1,3-N-ACETYLGLUCOSAMINYLTRANSFERASE-LIKE PROTEIN 1"/>
    <property type="match status" value="1"/>
</dbReference>
<reference evidence="3" key="1">
    <citation type="submission" date="2018-07" db="EMBL/GenBank/DDBJ databases">
        <authorList>
            <person name="Kim H."/>
        </authorList>
    </citation>
    <scope>NUCLEOTIDE SEQUENCE [LARGE SCALE GENOMIC DNA]</scope>
    <source>
        <strain evidence="3">F02</strain>
    </source>
</reference>
<name>A0A345DC30_9BURK</name>
<dbReference type="Pfam" id="PF00535">
    <property type="entry name" value="Glycos_transf_2"/>
    <property type="match status" value="1"/>
</dbReference>
<gene>
    <name evidence="2" type="primary">epsE</name>
    <name evidence="2" type="ORF">DTO96_101658</name>
</gene>
<dbReference type="PANTHER" id="PTHR22916">
    <property type="entry name" value="GLYCOSYLTRANSFERASE"/>
    <property type="match status" value="1"/>
</dbReference>
<protein>
    <submittedName>
        <fullName evidence="2">Glycosyltransferase EpsE</fullName>
        <ecNumber evidence="2">2.4.-.-</ecNumber>
    </submittedName>
</protein>
<feature type="domain" description="Glycosyltransferase 2-like" evidence="1">
    <location>
        <begin position="8"/>
        <end position="107"/>
    </location>
</feature>
<organism evidence="2 3">
    <name type="scientific">Ephemeroptericola cinctiostellae</name>
    <dbReference type="NCBI Taxonomy" id="2268024"/>
    <lineage>
        <taxon>Bacteria</taxon>
        <taxon>Pseudomonadati</taxon>
        <taxon>Pseudomonadota</taxon>
        <taxon>Betaproteobacteria</taxon>
        <taxon>Burkholderiales</taxon>
        <taxon>Burkholderiaceae</taxon>
        <taxon>Ephemeroptericola</taxon>
    </lineage>
</organism>
<dbReference type="InterPro" id="IPR001173">
    <property type="entry name" value="Glyco_trans_2-like"/>
</dbReference>
<dbReference type="GO" id="GO:0016758">
    <property type="term" value="F:hexosyltransferase activity"/>
    <property type="evidence" value="ECO:0007669"/>
    <property type="project" value="UniProtKB-ARBA"/>
</dbReference>
<dbReference type="RefSeq" id="WP_114563055.1">
    <property type="nucleotide sequence ID" value="NZ_CP031124.1"/>
</dbReference>
<evidence type="ECO:0000313" key="3">
    <source>
        <dbReference type="Proteomes" id="UP000252182"/>
    </source>
</evidence>
<sequence>MNQKPLVSILIPTHRPDLLKHSLASALAQTYDNIEIIISDNSESDDIRQMCLQYPQIRYYRNPRPTKTDFWMNVENPMQHAKGEFIKYLFDDDLLFPNCIETMIGQLNMLDSETAKSISLIFSSRHVFDDHGVTYARWSPNADQQPGVMDGSHVMKYMLTTCSNPIGELSTVMFHNFYHEQWQDKDLFRYGDTTAEYGLIDVALYMRLLEKGNALYLPFDLSAFRLHQNGASNPAANPLFVNAITDWFFLIQEAKKRSLLDAETSIQALQQYMAIVNVHMDRYPERLTEVNQQAVSLIQSIENNK</sequence>
<dbReference type="AlphaFoldDB" id="A0A345DC30"/>
<dbReference type="Proteomes" id="UP000252182">
    <property type="component" value="Chromosome"/>
</dbReference>
<evidence type="ECO:0000313" key="2">
    <source>
        <dbReference type="EMBL" id="AXF85918.1"/>
    </source>
</evidence>
<keyword evidence="3" id="KW-1185">Reference proteome</keyword>
<dbReference type="InterPro" id="IPR029044">
    <property type="entry name" value="Nucleotide-diphossugar_trans"/>
</dbReference>
<dbReference type="SUPFAM" id="SSF53448">
    <property type="entry name" value="Nucleotide-diphospho-sugar transferases"/>
    <property type="match status" value="1"/>
</dbReference>
<keyword evidence="2" id="KW-0328">Glycosyltransferase</keyword>